<dbReference type="Gene3D" id="3.40.50.1240">
    <property type="entry name" value="Phosphoglycerate mutase-like"/>
    <property type="match status" value="1"/>
</dbReference>
<name>A0A1Q9D2R4_SYMMI</name>
<dbReference type="CDD" id="cd07067">
    <property type="entry name" value="HP_PGM_like"/>
    <property type="match status" value="1"/>
</dbReference>
<dbReference type="Proteomes" id="UP000186817">
    <property type="component" value="Unassembled WGS sequence"/>
</dbReference>
<dbReference type="InterPro" id="IPR029033">
    <property type="entry name" value="His_PPase_superfam"/>
</dbReference>
<dbReference type="InterPro" id="IPR011009">
    <property type="entry name" value="Kinase-like_dom_sf"/>
</dbReference>
<sequence>MDAVPNADEMQGAERDPARGQSASYTETVPVPRDSTGTVFAGTDVQSGAFPLLNAGLCGTDEEYNILVMERLGASLEDIKAENFLIGWKSRRRVLYAIDLGLARPWRADSGAHVPYKGERWRLPKLPNIFKAEESGCFDDRVAIQRRRLAWKHRPERIVLLRHGQSEGAVAEAKGDSRLELTREGICQAKEADIYEAYITNLFKHMALRPVSIVFDRWSTSPFERAMQTLLGLYEGGFPRDRVRIHIDPQIREQESFRSRWGEEKSNLRRFWDKLFGENGNGLLAGDMCLVVTHGLTIRLMLMYEFCTEESFPARLPWATRKDPDEHEGHEEFDADAKAGQLHHSFAICWKKINAWLVLYQDDAMLDRFDKFLDAQQNKILRARSLPFTVINYLEIPQPRTMHIEAVLSRLVPGHNHSDSGTAKLEELAAKGPALTEEQVEFIDWWGSRLSYEGKMLYLRRGRLPWQGLGTATEEAKYERILDAKMSITPAELCKGEPAQFASFLKYARSLGYAEEPDYAKLRGLFRSVLLQQKGVKESNIADLAFEWEADQAGSADEERRLISHGQVCGDFGKARSFAASMLEKD</sequence>
<gene>
    <name evidence="2" type="ORF">AK812_SmicGene29097</name>
</gene>
<dbReference type="InterPro" id="IPR050235">
    <property type="entry name" value="CK1_Ser-Thr_kinase"/>
</dbReference>
<reference evidence="2 3" key="1">
    <citation type="submission" date="2016-02" db="EMBL/GenBank/DDBJ databases">
        <title>Genome analysis of coral dinoflagellate symbionts highlights evolutionary adaptations to a symbiotic lifestyle.</title>
        <authorList>
            <person name="Aranda M."/>
            <person name="Li Y."/>
            <person name="Liew Y.J."/>
            <person name="Baumgarten S."/>
            <person name="Simakov O."/>
            <person name="Wilson M."/>
            <person name="Piel J."/>
            <person name="Ashoor H."/>
            <person name="Bougouffa S."/>
            <person name="Bajic V.B."/>
            <person name="Ryu T."/>
            <person name="Ravasi T."/>
            <person name="Bayer T."/>
            <person name="Micklem G."/>
            <person name="Kim H."/>
            <person name="Bhak J."/>
            <person name="Lajeunesse T.C."/>
            <person name="Voolstra C.R."/>
        </authorList>
    </citation>
    <scope>NUCLEOTIDE SEQUENCE [LARGE SCALE GENOMIC DNA]</scope>
    <source>
        <strain evidence="2 3">CCMP2467</strain>
    </source>
</reference>
<organism evidence="2 3">
    <name type="scientific">Symbiodinium microadriaticum</name>
    <name type="common">Dinoflagellate</name>
    <name type="synonym">Zooxanthella microadriatica</name>
    <dbReference type="NCBI Taxonomy" id="2951"/>
    <lineage>
        <taxon>Eukaryota</taxon>
        <taxon>Sar</taxon>
        <taxon>Alveolata</taxon>
        <taxon>Dinophyceae</taxon>
        <taxon>Suessiales</taxon>
        <taxon>Symbiodiniaceae</taxon>
        <taxon>Symbiodinium</taxon>
    </lineage>
</organism>
<keyword evidence="2" id="KW-0808">Transferase</keyword>
<dbReference type="InterPro" id="IPR013078">
    <property type="entry name" value="His_Pase_superF_clade-1"/>
</dbReference>
<dbReference type="SUPFAM" id="SSF56112">
    <property type="entry name" value="Protein kinase-like (PK-like)"/>
    <property type="match status" value="2"/>
</dbReference>
<dbReference type="SMART" id="SM00855">
    <property type="entry name" value="PGAM"/>
    <property type="match status" value="1"/>
</dbReference>
<evidence type="ECO:0000256" key="1">
    <source>
        <dbReference type="SAM" id="MobiDB-lite"/>
    </source>
</evidence>
<keyword evidence="2" id="KW-0418">Kinase</keyword>
<keyword evidence="3" id="KW-1185">Reference proteome</keyword>
<protein>
    <submittedName>
        <fullName evidence="2">Casein kinase I</fullName>
    </submittedName>
</protein>
<evidence type="ECO:0000313" key="2">
    <source>
        <dbReference type="EMBL" id="OLP89446.1"/>
    </source>
</evidence>
<dbReference type="SUPFAM" id="SSF53254">
    <property type="entry name" value="Phosphoglycerate mutase-like"/>
    <property type="match status" value="1"/>
</dbReference>
<dbReference type="Gene3D" id="1.10.510.10">
    <property type="entry name" value="Transferase(Phosphotransferase) domain 1"/>
    <property type="match status" value="2"/>
</dbReference>
<evidence type="ECO:0000313" key="3">
    <source>
        <dbReference type="Proteomes" id="UP000186817"/>
    </source>
</evidence>
<dbReference type="AlphaFoldDB" id="A0A1Q9D2R4"/>
<dbReference type="PANTHER" id="PTHR11909">
    <property type="entry name" value="CASEIN KINASE-RELATED"/>
    <property type="match status" value="1"/>
</dbReference>
<dbReference type="EMBL" id="LSRX01000760">
    <property type="protein sequence ID" value="OLP89446.1"/>
    <property type="molecule type" value="Genomic_DNA"/>
</dbReference>
<accession>A0A1Q9D2R4</accession>
<dbReference type="GO" id="GO:0016301">
    <property type="term" value="F:kinase activity"/>
    <property type="evidence" value="ECO:0007669"/>
    <property type="project" value="UniProtKB-KW"/>
</dbReference>
<proteinExistence type="predicted"/>
<dbReference type="OrthoDB" id="1932208at2759"/>
<comment type="caution">
    <text evidence="2">The sequence shown here is derived from an EMBL/GenBank/DDBJ whole genome shotgun (WGS) entry which is preliminary data.</text>
</comment>
<feature type="region of interest" description="Disordered" evidence="1">
    <location>
        <begin position="1"/>
        <end position="35"/>
    </location>
</feature>